<evidence type="ECO:0000256" key="11">
    <source>
        <dbReference type="ARBA" id="ARBA00074141"/>
    </source>
</evidence>
<protein>
    <recommendedName>
        <fullName evidence="11 12">Catalase-peroxidase</fullName>
        <shortName evidence="12">CP</shortName>
        <ecNumber evidence="10 12">1.11.1.21</ecNumber>
    </recommendedName>
    <alternativeName>
        <fullName evidence="12">Peroxidase/catalase</fullName>
    </alternativeName>
</protein>
<evidence type="ECO:0000256" key="2">
    <source>
        <dbReference type="ARBA" id="ARBA00022617"/>
    </source>
</evidence>
<reference evidence="16" key="1">
    <citation type="journal article" date="1999" name="Nat. Biotechnol.">
        <title>Evolutionary molecular engineering by random elongation mutagenesis.</title>
        <authorList>
            <person name="Matsuura T."/>
            <person name="Miyai K."/>
            <person name="Trakulnaleaamsai S."/>
            <person name="Yomo T."/>
            <person name="Shima Y."/>
            <person name="Miki S."/>
            <person name="Yamamoto K."/>
            <person name="Urabe I."/>
        </authorList>
    </citation>
    <scope>NUCLEOTIDE SEQUENCE</scope>
</reference>
<dbReference type="FunFam" id="1.10.420.10:FF:000004">
    <property type="entry name" value="Catalase-peroxidase"/>
    <property type="match status" value="1"/>
</dbReference>
<dbReference type="CDD" id="cd00649">
    <property type="entry name" value="catalase_peroxidase_1"/>
    <property type="match status" value="1"/>
</dbReference>
<dbReference type="Gene3D" id="1.10.520.10">
    <property type="match status" value="2"/>
</dbReference>
<dbReference type="CDD" id="cd08200">
    <property type="entry name" value="catalase_peroxidase_2"/>
    <property type="match status" value="1"/>
</dbReference>
<accession>Q9S5R1</accession>
<dbReference type="NCBIfam" id="NF011635">
    <property type="entry name" value="PRK15061.1"/>
    <property type="match status" value="1"/>
</dbReference>
<feature type="region of interest" description="Disordered" evidence="14">
    <location>
        <begin position="1"/>
        <end position="30"/>
    </location>
</feature>
<dbReference type="FunFam" id="1.10.520.10:FF:000002">
    <property type="entry name" value="Catalase-peroxidase"/>
    <property type="match status" value="1"/>
</dbReference>
<feature type="site" description="Transition state stabilizer" evidence="12">
    <location>
        <position position="97"/>
    </location>
</feature>
<dbReference type="GO" id="GO:0070301">
    <property type="term" value="P:cellular response to hydrogen peroxide"/>
    <property type="evidence" value="ECO:0007669"/>
    <property type="project" value="TreeGrafter"/>
</dbReference>
<dbReference type="PROSITE" id="PS00435">
    <property type="entry name" value="PEROXIDASE_1"/>
    <property type="match status" value="1"/>
</dbReference>
<dbReference type="EMBL" id="AB020121">
    <property type="protein sequence ID" value="BAA37033.1"/>
    <property type="molecule type" value="Genomic_DNA"/>
</dbReference>
<gene>
    <name evidence="16" type="primary">cat</name>
    <name evidence="12" type="synonym">katG</name>
</gene>
<keyword evidence="5 12" id="KW-0408">Iron</keyword>
<keyword evidence="1 12" id="KW-0575">Peroxidase</keyword>
<evidence type="ECO:0000256" key="7">
    <source>
        <dbReference type="ARBA" id="ARBA00049145"/>
    </source>
</evidence>
<feature type="domain" description="Plant heme peroxidase family profile" evidence="15">
    <location>
        <begin position="134"/>
        <end position="423"/>
    </location>
</feature>
<dbReference type="InterPro" id="IPR002016">
    <property type="entry name" value="Haem_peroxidase"/>
</dbReference>
<comment type="subunit">
    <text evidence="12">Homodimer or homotetramer.</text>
</comment>
<dbReference type="InterPro" id="IPR000763">
    <property type="entry name" value="Catalase_peroxidase"/>
</dbReference>
<dbReference type="GO" id="GO:0004096">
    <property type="term" value="F:catalase activity"/>
    <property type="evidence" value="ECO:0007669"/>
    <property type="project" value="UniProtKB-UniRule"/>
</dbReference>
<dbReference type="HAMAP" id="MF_01961">
    <property type="entry name" value="Catal_peroxid"/>
    <property type="match status" value="1"/>
</dbReference>
<keyword evidence="3 12" id="KW-0479">Metal-binding</keyword>
<comment type="caution">
    <text evidence="12">Lacks conserved residue(s) required for the propagation of feature annotation.</text>
</comment>
<comment type="cofactor">
    <cofactor evidence="12">
        <name>heme b</name>
        <dbReference type="ChEBI" id="CHEBI:60344"/>
    </cofactor>
    <text evidence="12">Binds 1 heme b (iron(II)-protoporphyrin IX) group per dimer.</text>
</comment>
<dbReference type="NCBIfam" id="TIGR00198">
    <property type="entry name" value="cat_per_HPI"/>
    <property type="match status" value="1"/>
</dbReference>
<evidence type="ECO:0000313" key="16">
    <source>
        <dbReference type="EMBL" id="BAA37033.1"/>
    </source>
</evidence>
<organism evidence="16">
    <name type="scientific">Geobacillus stearothermophilus</name>
    <name type="common">Bacillus stearothermophilus</name>
    <dbReference type="NCBI Taxonomy" id="1422"/>
    <lineage>
        <taxon>Bacteria</taxon>
        <taxon>Bacillati</taxon>
        <taxon>Bacillota</taxon>
        <taxon>Bacilli</taxon>
        <taxon>Bacillales</taxon>
        <taxon>Anoxybacillaceae</taxon>
        <taxon>Geobacillus</taxon>
    </lineage>
</organism>
<evidence type="ECO:0000256" key="12">
    <source>
        <dbReference type="HAMAP-Rule" id="MF_01961"/>
    </source>
</evidence>
<comment type="catalytic activity">
    <reaction evidence="8 12 13">
        <text>H2O2 + AH2 = A + 2 H2O</text>
        <dbReference type="Rhea" id="RHEA:30275"/>
        <dbReference type="ChEBI" id="CHEBI:13193"/>
        <dbReference type="ChEBI" id="CHEBI:15377"/>
        <dbReference type="ChEBI" id="CHEBI:16240"/>
        <dbReference type="ChEBI" id="CHEBI:17499"/>
        <dbReference type="EC" id="1.11.1.21"/>
    </reaction>
</comment>
<dbReference type="SUPFAM" id="SSF48113">
    <property type="entry name" value="Heme-dependent peroxidases"/>
    <property type="match status" value="2"/>
</dbReference>
<evidence type="ECO:0000256" key="1">
    <source>
        <dbReference type="ARBA" id="ARBA00022559"/>
    </source>
</evidence>
<feature type="compositionally biased region" description="Polar residues" evidence="14">
    <location>
        <begin position="1"/>
        <end position="10"/>
    </location>
</feature>
<dbReference type="AlphaFoldDB" id="Q9S5R1"/>
<keyword evidence="6 12" id="KW-0376">Hydrogen peroxide</keyword>
<evidence type="ECO:0000256" key="6">
    <source>
        <dbReference type="ARBA" id="ARBA00023324"/>
    </source>
</evidence>
<dbReference type="GO" id="GO:0042744">
    <property type="term" value="P:hydrogen peroxide catabolic process"/>
    <property type="evidence" value="ECO:0007669"/>
    <property type="project" value="UniProtKB-KW"/>
</dbReference>
<keyword evidence="2 12" id="KW-0349">Heme</keyword>
<dbReference type="PANTHER" id="PTHR30555">
    <property type="entry name" value="HYDROPEROXIDASE I, BIFUNCTIONAL CATALASE-PEROXIDASE"/>
    <property type="match status" value="1"/>
</dbReference>
<feature type="active site" description="Proton acceptor" evidence="12">
    <location>
        <position position="101"/>
    </location>
</feature>
<evidence type="ECO:0000259" key="15">
    <source>
        <dbReference type="PROSITE" id="PS50873"/>
    </source>
</evidence>
<dbReference type="Pfam" id="PF00141">
    <property type="entry name" value="peroxidase"/>
    <property type="match status" value="2"/>
</dbReference>
<dbReference type="PROSITE" id="PS00436">
    <property type="entry name" value="PEROXIDASE_2"/>
    <property type="match status" value="1"/>
</dbReference>
<proteinExistence type="inferred from homology"/>
<feature type="cross-link" description="Tryptophyl-tyrosyl-methioninium (Tyr-Met) (with Trp-100)" evidence="12">
    <location>
        <begin position="223"/>
        <end position="249"/>
    </location>
</feature>
<comment type="catalytic activity">
    <reaction evidence="7 12 13">
        <text>2 H2O2 = O2 + 2 H2O</text>
        <dbReference type="Rhea" id="RHEA:20309"/>
        <dbReference type="ChEBI" id="CHEBI:15377"/>
        <dbReference type="ChEBI" id="CHEBI:15379"/>
        <dbReference type="ChEBI" id="CHEBI:16240"/>
        <dbReference type="EC" id="1.11.1.21"/>
    </reaction>
</comment>
<comment type="PTM">
    <text evidence="12">Formation of the three residue Trp-Tyr-Met cross-link is important for the catalase, but not the peroxidase activity of the enzyme.</text>
</comment>
<dbReference type="InterPro" id="IPR010255">
    <property type="entry name" value="Haem_peroxidase_sf"/>
</dbReference>
<feature type="compositionally biased region" description="Polar residues" evidence="14">
    <location>
        <begin position="17"/>
        <end position="26"/>
    </location>
</feature>
<dbReference type="PRINTS" id="PR00460">
    <property type="entry name" value="BPEROXIDASE"/>
</dbReference>
<dbReference type="GO" id="GO:0046872">
    <property type="term" value="F:metal ion binding"/>
    <property type="evidence" value="ECO:0007669"/>
    <property type="project" value="UniProtKB-KW"/>
</dbReference>
<evidence type="ECO:0000256" key="14">
    <source>
        <dbReference type="SAM" id="MobiDB-lite"/>
    </source>
</evidence>
<evidence type="ECO:0000256" key="9">
    <source>
        <dbReference type="ARBA" id="ARBA00060838"/>
    </source>
</evidence>
<feature type="binding site" description="axial binding residue" evidence="12">
    <location>
        <position position="264"/>
    </location>
    <ligand>
        <name>heme b</name>
        <dbReference type="ChEBI" id="CHEBI:60344"/>
    </ligand>
    <ligandPart>
        <name>Fe</name>
        <dbReference type="ChEBI" id="CHEBI:18248"/>
    </ligandPart>
</feature>
<evidence type="ECO:0000256" key="10">
    <source>
        <dbReference type="ARBA" id="ARBA00067012"/>
    </source>
</evidence>
<dbReference type="GO" id="GO:0020037">
    <property type="term" value="F:heme binding"/>
    <property type="evidence" value="ECO:0007669"/>
    <property type="project" value="InterPro"/>
</dbReference>
<name>Q9S5R1_GEOSE</name>
<dbReference type="PROSITE" id="PS50873">
    <property type="entry name" value="PEROXIDASE_4"/>
    <property type="match status" value="1"/>
</dbReference>
<dbReference type="InterPro" id="IPR019793">
    <property type="entry name" value="Peroxidases_heam-ligand_BS"/>
</dbReference>
<dbReference type="InterPro" id="IPR019794">
    <property type="entry name" value="Peroxidases_AS"/>
</dbReference>
<sequence>MENQNRQNAAQCPFHGSVTNQSSNRTTNKDWWPNQLNLSILHQHDRKTNPHDEEFNYAEEFQKLDYWALKEDLRKLMTESQDWWPADYGHYGPLFIRMAWHSAGTYRIGDGRGGASTGTQRFAPLNSWPDNANLDKARRLLWPIKKKYGNKISWADLFILAGNVAIESMGGKTIGFGGGRVDVWHPEEDVYWGSEKEWLASERYSGDRELENPLAAVQMGLIYVNPEGPDGKPDPKAAARDIRETFRRMGMNDEETVALIAGGHTFGKAHGAGPATHVGPEPEAAPIEAQGLGWISSYGKGKGSDTITSGIEGAWTPTPTQWDTSYFDMLFGYDWWLTKSPAGAWQWMAVDPDEKDLAPDAEDPSKKVPTMMMTTDLALRFDPEYEKIARRFHQNPEEFAEAFARAWFKLTHRDMGPKTRYLGPEVPKEDFIWQDPIPEVDYELTEAEIEEIKAKILNSGLTVSELVKTAWASASTFRNSDKRGGANGARIRLAPQKDWEVNEPERLAKVLSVYEDIQRELPKKVSIADLIVLGGSAAVEKAARDAGFDVKVPFFPGRGDATQEQTDVESFAVLEPFADGFRNYQKQEYSVPPEELLVDKAQLLGLTAPEMTVLVGGLRVLGANYRDLPHGVFTDRIGVLTNDFFVNLLDMNYEWVPTDSGIYEIRDRKTGEVRWTATRVDLIFGSNSILRSYAEFYAQDDNQEKFVRDFINAWVKVMNADRFDLVKKARESVTALQLLVFDRYEKGTAVSK</sequence>
<dbReference type="FunFam" id="1.10.420.10:FF:000002">
    <property type="entry name" value="Catalase-peroxidase"/>
    <property type="match status" value="1"/>
</dbReference>
<comment type="function">
    <text evidence="12">Bifunctional enzyme with both catalase and broad-spectrum peroxidase activity.</text>
</comment>
<comment type="similarity">
    <text evidence="9 12 13">Belongs to the peroxidase family. Peroxidase/catalase subfamily.</text>
</comment>
<evidence type="ECO:0000256" key="5">
    <source>
        <dbReference type="ARBA" id="ARBA00023004"/>
    </source>
</evidence>
<evidence type="ECO:0000256" key="4">
    <source>
        <dbReference type="ARBA" id="ARBA00023002"/>
    </source>
</evidence>
<dbReference type="Gene3D" id="1.10.420.10">
    <property type="entry name" value="Peroxidase, domain 2"/>
    <property type="match status" value="2"/>
</dbReference>
<dbReference type="PANTHER" id="PTHR30555:SF6">
    <property type="entry name" value="CATALASE-PEROXIDASE"/>
    <property type="match status" value="1"/>
</dbReference>
<evidence type="ECO:0000256" key="8">
    <source>
        <dbReference type="ARBA" id="ARBA00051651"/>
    </source>
</evidence>
<evidence type="ECO:0000256" key="3">
    <source>
        <dbReference type="ARBA" id="ARBA00022723"/>
    </source>
</evidence>
<evidence type="ECO:0000256" key="13">
    <source>
        <dbReference type="RuleBase" id="RU003451"/>
    </source>
</evidence>
<dbReference type="PRINTS" id="PR00458">
    <property type="entry name" value="PEROXIDASE"/>
</dbReference>
<keyword evidence="4 12" id="KW-0560">Oxidoreductase</keyword>
<dbReference type="EC" id="1.11.1.21" evidence="10 12"/>
<dbReference type="GO" id="GO:0005829">
    <property type="term" value="C:cytosol"/>
    <property type="evidence" value="ECO:0007669"/>
    <property type="project" value="UniProtKB-ARBA"/>
</dbReference>